<evidence type="ECO:0000313" key="2">
    <source>
        <dbReference type="Proteomes" id="UP001194468"/>
    </source>
</evidence>
<gene>
    <name evidence="1" type="ORF">L210DRAFT_945946</name>
</gene>
<evidence type="ECO:0000313" key="1">
    <source>
        <dbReference type="EMBL" id="KAF8440540.1"/>
    </source>
</evidence>
<dbReference type="AlphaFoldDB" id="A0AAD4GG29"/>
<proteinExistence type="predicted"/>
<reference evidence="1" key="1">
    <citation type="submission" date="2019-10" db="EMBL/GenBank/DDBJ databases">
        <authorList>
            <consortium name="DOE Joint Genome Institute"/>
            <person name="Kuo A."/>
            <person name="Miyauchi S."/>
            <person name="Kiss E."/>
            <person name="Drula E."/>
            <person name="Kohler A."/>
            <person name="Sanchez-Garcia M."/>
            <person name="Andreopoulos B."/>
            <person name="Barry K.W."/>
            <person name="Bonito G."/>
            <person name="Buee M."/>
            <person name="Carver A."/>
            <person name="Chen C."/>
            <person name="Cichocki N."/>
            <person name="Clum A."/>
            <person name="Culley D."/>
            <person name="Crous P.W."/>
            <person name="Fauchery L."/>
            <person name="Girlanda M."/>
            <person name="Hayes R."/>
            <person name="Keri Z."/>
            <person name="LaButti K."/>
            <person name="Lipzen A."/>
            <person name="Lombard V."/>
            <person name="Magnuson J."/>
            <person name="Maillard F."/>
            <person name="Morin E."/>
            <person name="Murat C."/>
            <person name="Nolan M."/>
            <person name="Ohm R."/>
            <person name="Pangilinan J."/>
            <person name="Pereira M."/>
            <person name="Perotto S."/>
            <person name="Peter M."/>
            <person name="Riley R."/>
            <person name="Sitrit Y."/>
            <person name="Stielow B."/>
            <person name="Szollosi G."/>
            <person name="Zifcakova L."/>
            <person name="Stursova M."/>
            <person name="Spatafora J.W."/>
            <person name="Tedersoo L."/>
            <person name="Vaario L.-M."/>
            <person name="Yamada A."/>
            <person name="Yan M."/>
            <person name="Wang P."/>
            <person name="Xu J."/>
            <person name="Bruns T."/>
            <person name="Baldrian P."/>
            <person name="Vilgalys R."/>
            <person name="Henrissat B."/>
            <person name="Grigoriev I.V."/>
            <person name="Hibbett D."/>
            <person name="Nagy L.G."/>
            <person name="Martin F.M."/>
        </authorList>
    </citation>
    <scope>NUCLEOTIDE SEQUENCE</scope>
    <source>
        <strain evidence="1">BED1</strain>
    </source>
</reference>
<name>A0AAD4GG29_BOLED</name>
<sequence>MQGSLGPHPGATGDKRFYWDPLADESSRETRQFARSFVDAGALSPLLAIKFEASWRQAKGQTTYQYVRPRLVRNTGRRSFFSVTFTNHLIISLDSREERCGVRSELLWDINTLWSASQFIYSTTRATGSARGVSSVYRTEPNHWEDPIHSNGRILPLVKGCKGELTHRRDLS</sequence>
<keyword evidence="2" id="KW-1185">Reference proteome</keyword>
<dbReference type="Proteomes" id="UP001194468">
    <property type="component" value="Unassembled WGS sequence"/>
</dbReference>
<reference evidence="1" key="2">
    <citation type="journal article" date="2020" name="Nat. Commun.">
        <title>Large-scale genome sequencing of mycorrhizal fungi provides insights into the early evolution of symbiotic traits.</title>
        <authorList>
            <person name="Miyauchi S."/>
            <person name="Kiss E."/>
            <person name="Kuo A."/>
            <person name="Drula E."/>
            <person name="Kohler A."/>
            <person name="Sanchez-Garcia M."/>
            <person name="Morin E."/>
            <person name="Andreopoulos B."/>
            <person name="Barry K.W."/>
            <person name="Bonito G."/>
            <person name="Buee M."/>
            <person name="Carver A."/>
            <person name="Chen C."/>
            <person name="Cichocki N."/>
            <person name="Clum A."/>
            <person name="Culley D."/>
            <person name="Crous P.W."/>
            <person name="Fauchery L."/>
            <person name="Girlanda M."/>
            <person name="Hayes R.D."/>
            <person name="Keri Z."/>
            <person name="LaButti K."/>
            <person name="Lipzen A."/>
            <person name="Lombard V."/>
            <person name="Magnuson J."/>
            <person name="Maillard F."/>
            <person name="Murat C."/>
            <person name="Nolan M."/>
            <person name="Ohm R.A."/>
            <person name="Pangilinan J."/>
            <person name="Pereira M.F."/>
            <person name="Perotto S."/>
            <person name="Peter M."/>
            <person name="Pfister S."/>
            <person name="Riley R."/>
            <person name="Sitrit Y."/>
            <person name="Stielow J.B."/>
            <person name="Szollosi G."/>
            <person name="Zifcakova L."/>
            <person name="Stursova M."/>
            <person name="Spatafora J.W."/>
            <person name="Tedersoo L."/>
            <person name="Vaario L.M."/>
            <person name="Yamada A."/>
            <person name="Yan M."/>
            <person name="Wang P."/>
            <person name="Xu J."/>
            <person name="Bruns T."/>
            <person name="Baldrian P."/>
            <person name="Vilgalys R."/>
            <person name="Dunand C."/>
            <person name="Henrissat B."/>
            <person name="Grigoriev I.V."/>
            <person name="Hibbett D."/>
            <person name="Nagy L.G."/>
            <person name="Martin F.M."/>
        </authorList>
    </citation>
    <scope>NUCLEOTIDE SEQUENCE</scope>
    <source>
        <strain evidence="1">BED1</strain>
    </source>
</reference>
<protein>
    <submittedName>
        <fullName evidence="1">Uncharacterized protein</fullName>
    </submittedName>
</protein>
<accession>A0AAD4GG29</accession>
<dbReference type="EMBL" id="WHUW01000012">
    <property type="protein sequence ID" value="KAF8440540.1"/>
    <property type="molecule type" value="Genomic_DNA"/>
</dbReference>
<organism evidence="1 2">
    <name type="scientific">Boletus edulis BED1</name>
    <dbReference type="NCBI Taxonomy" id="1328754"/>
    <lineage>
        <taxon>Eukaryota</taxon>
        <taxon>Fungi</taxon>
        <taxon>Dikarya</taxon>
        <taxon>Basidiomycota</taxon>
        <taxon>Agaricomycotina</taxon>
        <taxon>Agaricomycetes</taxon>
        <taxon>Agaricomycetidae</taxon>
        <taxon>Boletales</taxon>
        <taxon>Boletineae</taxon>
        <taxon>Boletaceae</taxon>
        <taxon>Boletoideae</taxon>
        <taxon>Boletus</taxon>
    </lineage>
</organism>
<comment type="caution">
    <text evidence="1">The sequence shown here is derived from an EMBL/GenBank/DDBJ whole genome shotgun (WGS) entry which is preliminary data.</text>
</comment>